<sequence length="446" mass="47306">MRQVILTLVTLALLGASAAALVVFLGLYNVSAKAGHWPGVSWVLHTTFRNSVELRSGPPAWVPADLGPERVALGARHFDTACRICHARPDEKRSATIRSMVPRPPHISTVAKKWSPEELHWIVREGAKMTGMPAWPAARDDEVWALVAFLEALPEMSGEEYEALLGRDAPEADEAPGQEAQVAEKAPEAAARPSEAAALQAAAPGAPPAQALPVAAGGPEGLAYCATCHGRDGRSDNPFIPRLDIQTPEYLLHALETYADESRGSGFMLQAVSMVSPAALAELAAHYGAVAPEGGHGDGKGGEPERRDPGFAKKDVEPSLMAGPEPKEKRKGEELIARGRALAEGRAGDTRVPACTACHGPVETGQEPPAELEADFPALAGQHRTFLESQLILWRKSLRGGGKAAELMWQAARDLTDADISALSAYFASLPPQKLPVARGPGVVPR</sequence>
<name>A0A1U7DJM4_9RHOB</name>
<evidence type="ECO:0000256" key="5">
    <source>
        <dbReference type="ARBA" id="ARBA00023004"/>
    </source>
</evidence>
<keyword evidence="4" id="KW-0249">Electron transport</keyword>
<keyword evidence="2" id="KW-0349">Heme</keyword>
<dbReference type="Gene3D" id="1.10.760.10">
    <property type="entry name" value="Cytochrome c-like domain"/>
    <property type="match status" value="3"/>
</dbReference>
<evidence type="ECO:0000256" key="2">
    <source>
        <dbReference type="ARBA" id="ARBA00022617"/>
    </source>
</evidence>
<feature type="compositionally biased region" description="Basic and acidic residues" evidence="6">
    <location>
        <begin position="295"/>
        <end position="317"/>
    </location>
</feature>
<evidence type="ECO:0000256" key="6">
    <source>
        <dbReference type="SAM" id="MobiDB-lite"/>
    </source>
</evidence>
<evidence type="ECO:0000256" key="1">
    <source>
        <dbReference type="ARBA" id="ARBA00022448"/>
    </source>
</evidence>
<dbReference type="InterPro" id="IPR050597">
    <property type="entry name" value="Cytochrome_c_Oxidase_Subunit"/>
</dbReference>
<keyword evidence="1" id="KW-0813">Transport</keyword>
<dbReference type="GO" id="GO:0046872">
    <property type="term" value="F:metal ion binding"/>
    <property type="evidence" value="ECO:0007669"/>
    <property type="project" value="UniProtKB-KW"/>
</dbReference>
<dbReference type="InterPro" id="IPR036909">
    <property type="entry name" value="Cyt_c-like_dom_sf"/>
</dbReference>
<organism evidence="7 8">
    <name type="scientific">Brevirhabdus pacifica</name>
    <dbReference type="NCBI Taxonomy" id="1267768"/>
    <lineage>
        <taxon>Bacteria</taxon>
        <taxon>Pseudomonadati</taxon>
        <taxon>Pseudomonadota</taxon>
        <taxon>Alphaproteobacteria</taxon>
        <taxon>Rhodobacterales</taxon>
        <taxon>Paracoccaceae</taxon>
        <taxon>Brevirhabdus</taxon>
    </lineage>
</organism>
<dbReference type="Pfam" id="PF00034">
    <property type="entry name" value="Cytochrom_C"/>
    <property type="match status" value="1"/>
</dbReference>
<proteinExistence type="predicted"/>
<dbReference type="Pfam" id="PF13442">
    <property type="entry name" value="Cytochrome_CBB3"/>
    <property type="match status" value="1"/>
</dbReference>
<dbReference type="PANTHER" id="PTHR33751">
    <property type="entry name" value="CBB3-TYPE CYTOCHROME C OXIDASE SUBUNIT FIXP"/>
    <property type="match status" value="1"/>
</dbReference>
<evidence type="ECO:0000256" key="4">
    <source>
        <dbReference type="ARBA" id="ARBA00022982"/>
    </source>
</evidence>
<evidence type="ECO:0000313" key="8">
    <source>
        <dbReference type="Proteomes" id="UP000187266"/>
    </source>
</evidence>
<dbReference type="SUPFAM" id="SSF46626">
    <property type="entry name" value="Cytochrome c"/>
    <property type="match status" value="3"/>
</dbReference>
<gene>
    <name evidence="7" type="ORF">BV394_10995</name>
</gene>
<keyword evidence="5" id="KW-0408">Iron</keyword>
<dbReference type="STRING" id="1267768.BV394_10995"/>
<dbReference type="PANTHER" id="PTHR33751:SF9">
    <property type="entry name" value="CYTOCHROME C4"/>
    <property type="match status" value="1"/>
</dbReference>
<dbReference type="InterPro" id="IPR009056">
    <property type="entry name" value="Cyt_c-like_dom"/>
</dbReference>
<dbReference type="PROSITE" id="PS51007">
    <property type="entry name" value="CYTC"/>
    <property type="match status" value="3"/>
</dbReference>
<protein>
    <submittedName>
        <fullName evidence="7">Uncharacterized protein</fullName>
    </submittedName>
</protein>
<dbReference type="GO" id="GO:0009055">
    <property type="term" value="F:electron transfer activity"/>
    <property type="evidence" value="ECO:0007669"/>
    <property type="project" value="InterPro"/>
</dbReference>
<dbReference type="RefSeq" id="WP_076980203.1">
    <property type="nucleotide sequence ID" value="NZ_CP019124.1"/>
</dbReference>
<accession>A0A1U7DJM4</accession>
<dbReference type="Proteomes" id="UP000187266">
    <property type="component" value="Chromosome"/>
</dbReference>
<reference evidence="7 8" key="1">
    <citation type="submission" date="2017-01" db="EMBL/GenBank/DDBJ databases">
        <title>Genomic analysis of Xuhuaishuia manganoxidans DY6-4.</title>
        <authorList>
            <person name="Wang X."/>
        </authorList>
    </citation>
    <scope>NUCLEOTIDE SEQUENCE [LARGE SCALE GENOMIC DNA]</scope>
    <source>
        <strain evidence="7 8">DY6-4</strain>
    </source>
</reference>
<feature type="region of interest" description="Disordered" evidence="6">
    <location>
        <begin position="172"/>
        <end position="214"/>
    </location>
</feature>
<evidence type="ECO:0000256" key="3">
    <source>
        <dbReference type="ARBA" id="ARBA00022723"/>
    </source>
</evidence>
<feature type="compositionally biased region" description="Low complexity" evidence="6">
    <location>
        <begin position="178"/>
        <end position="214"/>
    </location>
</feature>
<dbReference type="EMBL" id="CP019124">
    <property type="protein sequence ID" value="APX90186.1"/>
    <property type="molecule type" value="Genomic_DNA"/>
</dbReference>
<dbReference type="AlphaFoldDB" id="A0A1U7DJM4"/>
<dbReference type="OrthoDB" id="9773456at2"/>
<accession>A0A2M9D4G6</accession>
<keyword evidence="3" id="KW-0479">Metal-binding</keyword>
<dbReference type="GO" id="GO:0020037">
    <property type="term" value="F:heme binding"/>
    <property type="evidence" value="ECO:0007669"/>
    <property type="project" value="InterPro"/>
</dbReference>
<feature type="region of interest" description="Disordered" evidence="6">
    <location>
        <begin position="292"/>
        <end position="333"/>
    </location>
</feature>
<keyword evidence="8" id="KW-1185">Reference proteome</keyword>
<evidence type="ECO:0000313" key="7">
    <source>
        <dbReference type="EMBL" id="APX90186.1"/>
    </source>
</evidence>